<dbReference type="EMBL" id="CP016174">
    <property type="protein sequence ID" value="ANN15949.1"/>
    <property type="molecule type" value="Genomic_DNA"/>
</dbReference>
<dbReference type="Proteomes" id="UP000093695">
    <property type="component" value="Chromosome"/>
</dbReference>
<evidence type="ECO:0000313" key="1">
    <source>
        <dbReference type="EMBL" id="ANN15949.1"/>
    </source>
</evidence>
<gene>
    <name evidence="1" type="ORF">SD37_10045</name>
</gene>
<accession>A0A193BUU8</accession>
<dbReference type="AlphaFoldDB" id="A0A193BUU8"/>
<reference evidence="1 2" key="1">
    <citation type="journal article" date="2015" name="Genome Announc.">
        <title>Draft Genome Sequence of Norvancomycin-Producing Strain Amycolatopsis orientalis CPCC200066.</title>
        <authorList>
            <person name="Lei X."/>
            <person name="Yuan F."/>
            <person name="Shi Y."/>
            <person name="Li X."/>
            <person name="Wang L."/>
            <person name="Hong B."/>
        </authorList>
    </citation>
    <scope>NUCLEOTIDE SEQUENCE [LARGE SCALE GENOMIC DNA]</scope>
    <source>
        <strain evidence="1 2">B-37</strain>
    </source>
</reference>
<name>A0A193BUU8_AMYOR</name>
<dbReference type="RefSeq" id="WP_044851436.1">
    <property type="nucleotide sequence ID" value="NZ_CP016174.1"/>
</dbReference>
<evidence type="ECO:0000313" key="2">
    <source>
        <dbReference type="Proteomes" id="UP000093695"/>
    </source>
</evidence>
<proteinExistence type="predicted"/>
<keyword evidence="2" id="KW-1185">Reference proteome</keyword>
<protein>
    <submittedName>
        <fullName evidence="1">Uncharacterized protein</fullName>
    </submittedName>
</protein>
<dbReference type="KEGG" id="aori:SD37_10045"/>
<sequence length="145" mass="15536">MTSSTLSLAGTAKDVRDAALHYWSCFGWPVRTSYTEVLLTLQRDMLAVVMDTDRGGPLLRELEAAGSRGCVLSLRGNGEPWWAFLITAPESRRVALPPGVWVLSEGTDLPLPQGSTPANGVGWIREPVPGGTLFDGDLLLDTAAV</sequence>
<organism evidence="1 2">
    <name type="scientific">Amycolatopsis orientalis</name>
    <name type="common">Nocardia orientalis</name>
    <dbReference type="NCBI Taxonomy" id="31958"/>
    <lineage>
        <taxon>Bacteria</taxon>
        <taxon>Bacillati</taxon>
        <taxon>Actinomycetota</taxon>
        <taxon>Actinomycetes</taxon>
        <taxon>Pseudonocardiales</taxon>
        <taxon>Pseudonocardiaceae</taxon>
        <taxon>Amycolatopsis</taxon>
    </lineage>
</organism>
<dbReference type="STRING" id="31958.SD37_10045"/>